<dbReference type="Proteomes" id="UP000826540">
    <property type="component" value="Chromosome"/>
</dbReference>
<gene>
    <name evidence="1" type="ORF">K2F26_21150</name>
</gene>
<dbReference type="RefSeq" id="WP_220609361.1">
    <property type="nucleotide sequence ID" value="NZ_CP080598.1"/>
</dbReference>
<protein>
    <submittedName>
        <fullName evidence="1">Uncharacterized protein</fullName>
    </submittedName>
</protein>
<sequence length="213" mass="25261">MQIMIEFNDHILNILHLKLRTISRPFMALILIYFNLIISKPCFSLPGDSIQKSIKHINRNQLGEGLIFKPFYINSILVNYEARIQFQGNNVKIIVGEKVSDIQKNYSEAVFIENSSIGQSLSKQGYNLRRDQAVNELISRIWGEAISQDFINSRFIDRYYENGRHRTTYQGKKFGYIAYYADYGDRFFRFDIYSLKDWETFRIQGEFEERVKY</sequence>
<keyword evidence="2" id="KW-1185">Reference proteome</keyword>
<name>A0ABX8WY54_9CYAN</name>
<reference evidence="1 2" key="1">
    <citation type="journal article" date="2022" name="J. Am. Chem. Soc.">
        <title>Biosynthesis of Guanitoxin Enables Global Environmental Detection in Freshwater Cyanobacteria.</title>
        <authorList>
            <person name="Lima S.T."/>
            <person name="Fallon T.R."/>
            <person name="Cordoza J.L."/>
            <person name="Chekan J.R."/>
            <person name="Delbaje E."/>
            <person name="Hopiavuori A.R."/>
            <person name="Alvarenga D.O."/>
            <person name="Wood S.M."/>
            <person name="Luhavaya H."/>
            <person name="Baumgartner J.T."/>
            <person name="Dorr F.A."/>
            <person name="Etchegaray A."/>
            <person name="Pinto E."/>
            <person name="McKinnie S.M.K."/>
            <person name="Fiore M.F."/>
            <person name="Moore B.S."/>
        </authorList>
    </citation>
    <scope>NUCLEOTIDE SEQUENCE [LARGE SCALE GENOMIC DNA]</scope>
    <source>
        <strain evidence="1 2">ITEP-024</strain>
    </source>
</reference>
<evidence type="ECO:0000313" key="2">
    <source>
        <dbReference type="Proteomes" id="UP000826540"/>
    </source>
</evidence>
<dbReference type="EMBL" id="CP080598">
    <property type="protein sequence ID" value="QYX31297.1"/>
    <property type="molecule type" value="Genomic_DNA"/>
</dbReference>
<evidence type="ECO:0000313" key="1">
    <source>
        <dbReference type="EMBL" id="QYX31297.1"/>
    </source>
</evidence>
<proteinExistence type="predicted"/>
<organism evidence="1 2">
    <name type="scientific">Sphaerospermopsis torques-reginae ITEP-024</name>
    <dbReference type="NCBI Taxonomy" id="984208"/>
    <lineage>
        <taxon>Bacteria</taxon>
        <taxon>Bacillati</taxon>
        <taxon>Cyanobacteriota</taxon>
        <taxon>Cyanophyceae</taxon>
        <taxon>Nostocales</taxon>
        <taxon>Aphanizomenonaceae</taxon>
        <taxon>Sphaerospermopsis</taxon>
        <taxon>Sphaerospermopsis torques-reginae</taxon>
    </lineage>
</organism>
<accession>A0ABX8WY54</accession>